<protein>
    <submittedName>
        <fullName evidence="2">Uncharacterized protein</fullName>
    </submittedName>
</protein>
<feature type="region of interest" description="Disordered" evidence="1">
    <location>
        <begin position="16"/>
        <end position="127"/>
    </location>
</feature>
<dbReference type="Proteomes" id="UP001194696">
    <property type="component" value="Unassembled WGS sequence"/>
</dbReference>
<proteinExistence type="predicted"/>
<reference evidence="2 3" key="1">
    <citation type="journal article" date="2020" name="Fungal Divers.">
        <title>Resolving the Mortierellaceae phylogeny through synthesis of multi-gene phylogenetics and phylogenomics.</title>
        <authorList>
            <person name="Vandepol N."/>
            <person name="Liber J."/>
            <person name="Desiro A."/>
            <person name="Na H."/>
            <person name="Kennedy M."/>
            <person name="Barry K."/>
            <person name="Grigoriev I.V."/>
            <person name="Miller A.N."/>
            <person name="O'Donnell K."/>
            <person name="Stajich J.E."/>
            <person name="Bonito G."/>
        </authorList>
    </citation>
    <scope>NUCLEOTIDE SEQUENCE [LARGE SCALE GENOMIC DNA]</scope>
    <source>
        <strain evidence="2 3">AD045</strain>
    </source>
</reference>
<keyword evidence="3" id="KW-1185">Reference proteome</keyword>
<evidence type="ECO:0000256" key="1">
    <source>
        <dbReference type="SAM" id="MobiDB-lite"/>
    </source>
</evidence>
<feature type="compositionally biased region" description="Basic residues" evidence="1">
    <location>
        <begin position="102"/>
        <end position="111"/>
    </location>
</feature>
<comment type="caution">
    <text evidence="2">The sequence shown here is derived from an EMBL/GenBank/DDBJ whole genome shotgun (WGS) entry which is preliminary data.</text>
</comment>
<accession>A0ABQ7JRK3</accession>
<sequence length="127" mass="14437">MARLKALFSPRRRTAVPMSNTGRRRRAAPVRRPVRKTGGFGLFRRTPRARRTVATTPRRRHGGLFASLRPRRHYGRTRVAPAPRRHHSKGRTFATVLAALSLKKHRRRGHGGRYGGGYGAAPVRPRY</sequence>
<feature type="compositionally biased region" description="Basic residues" evidence="1">
    <location>
        <begin position="22"/>
        <end position="35"/>
    </location>
</feature>
<feature type="compositionally biased region" description="Basic residues" evidence="1">
    <location>
        <begin position="45"/>
        <end position="62"/>
    </location>
</feature>
<evidence type="ECO:0000313" key="3">
    <source>
        <dbReference type="Proteomes" id="UP001194696"/>
    </source>
</evidence>
<name>A0ABQ7JRK3_9FUNG</name>
<gene>
    <name evidence="2" type="ORF">BGZ96_012105</name>
</gene>
<evidence type="ECO:0000313" key="2">
    <source>
        <dbReference type="EMBL" id="KAG0283504.1"/>
    </source>
</evidence>
<organism evidence="2 3">
    <name type="scientific">Linnemannia gamsii</name>
    <dbReference type="NCBI Taxonomy" id="64522"/>
    <lineage>
        <taxon>Eukaryota</taxon>
        <taxon>Fungi</taxon>
        <taxon>Fungi incertae sedis</taxon>
        <taxon>Mucoromycota</taxon>
        <taxon>Mortierellomycotina</taxon>
        <taxon>Mortierellomycetes</taxon>
        <taxon>Mortierellales</taxon>
        <taxon>Mortierellaceae</taxon>
        <taxon>Linnemannia</taxon>
    </lineage>
</organism>
<dbReference type="EMBL" id="JAAAIM010000894">
    <property type="protein sequence ID" value="KAG0283504.1"/>
    <property type="molecule type" value="Genomic_DNA"/>
</dbReference>